<name>A0A0K0DN32_ANGCA</name>
<dbReference type="AlphaFoldDB" id="A0A0K0DN32"/>
<dbReference type="Pfam" id="PF22878">
    <property type="entry name" value="SPT2_N"/>
    <property type="match status" value="1"/>
</dbReference>
<feature type="compositionally biased region" description="Polar residues" evidence="2">
    <location>
        <begin position="296"/>
        <end position="311"/>
    </location>
</feature>
<evidence type="ECO:0000259" key="3">
    <source>
        <dbReference type="Pfam" id="PF22878"/>
    </source>
</evidence>
<protein>
    <submittedName>
        <fullName evidence="5">Protein SPT2 homolog</fullName>
    </submittedName>
</protein>
<feature type="compositionally biased region" description="Basic and acidic residues" evidence="2">
    <location>
        <begin position="506"/>
        <end position="517"/>
    </location>
</feature>
<evidence type="ECO:0000313" key="4">
    <source>
        <dbReference type="Proteomes" id="UP000035642"/>
    </source>
</evidence>
<dbReference type="InterPro" id="IPR054552">
    <property type="entry name" value="SPT2_N"/>
</dbReference>
<keyword evidence="1" id="KW-0175">Coiled coil</keyword>
<evidence type="ECO:0000256" key="2">
    <source>
        <dbReference type="SAM" id="MobiDB-lite"/>
    </source>
</evidence>
<proteinExistence type="predicted"/>
<evidence type="ECO:0000313" key="5">
    <source>
        <dbReference type="WBParaSite" id="ACAC_0001315101-mRNA-1"/>
    </source>
</evidence>
<dbReference type="WBParaSite" id="ACAC_0001315101-mRNA-1">
    <property type="protein sequence ID" value="ACAC_0001315101-mRNA-1"/>
    <property type="gene ID" value="ACAC_0001315101"/>
</dbReference>
<organism evidence="4 5">
    <name type="scientific">Angiostrongylus cantonensis</name>
    <name type="common">Rat lungworm</name>
    <dbReference type="NCBI Taxonomy" id="6313"/>
    <lineage>
        <taxon>Eukaryota</taxon>
        <taxon>Metazoa</taxon>
        <taxon>Ecdysozoa</taxon>
        <taxon>Nematoda</taxon>
        <taxon>Chromadorea</taxon>
        <taxon>Rhabditida</taxon>
        <taxon>Rhabditina</taxon>
        <taxon>Rhabditomorpha</taxon>
        <taxon>Strongyloidea</taxon>
        <taxon>Metastrongylidae</taxon>
        <taxon>Angiostrongylus</taxon>
    </lineage>
</organism>
<feature type="compositionally biased region" description="Acidic residues" evidence="2">
    <location>
        <begin position="482"/>
        <end position="505"/>
    </location>
</feature>
<sequence length="517" mass="59886">MDFMSLLDTASKNAKNVSKKLDDLKTEVDSERRAELKRIEAERIKKTEILNKKKKMFPPKPIQEERKFVIPKKDKSDDKAKVMAYLAKKSEEERRLLMEKKAEKERLIQLRLQANGGKATKKMAKNFGMSALDLQVKYGNDREHVERLQKQKWREEASSEEQDRLATHYRDGVYKALAQKRKLDEKVAHCLKFVWSTDTEICNRFHTYRRSSSEPSKHSKSGHAAPEKKVKPAPVIAFSELMKAAQGIAEGKDVKLEPKPINKIAQKRLPDLMPKDSSAIPLYPSGSTRKPENRLHLSTSLTAKSFSSTSKPVEKPRDDLNVKKEKKDDSRRVRKGATPPPLIPPPVPGKRYLPGDIRYKQAMEMAKQSCGSTNTTRDQPSSSKKMSLASQALRMESNKGNAIGKEIELDRRKNGSQFARGQHRSPSRNETSLKHYPTSNHRERTRERDLSRHRRTYERDRRSEQRHNSYTRAYDYDSFHEEDYDEDEYDSEMEDFIDDSGLDMEELSRQEFEETLK</sequence>
<reference evidence="5" key="2">
    <citation type="submission" date="2017-02" db="UniProtKB">
        <authorList>
            <consortium name="WormBaseParasite"/>
        </authorList>
    </citation>
    <scope>IDENTIFICATION</scope>
</reference>
<dbReference type="STRING" id="6313.A0A0K0DN32"/>
<feature type="region of interest" description="Disordered" evidence="2">
    <location>
        <begin position="266"/>
        <end position="354"/>
    </location>
</feature>
<accession>A0A0K0DN32</accession>
<reference evidence="4" key="1">
    <citation type="submission" date="2012-09" db="EMBL/GenBank/DDBJ databases">
        <authorList>
            <person name="Martin A.A."/>
        </authorList>
    </citation>
    <scope>NUCLEOTIDE SEQUENCE</scope>
</reference>
<evidence type="ECO:0000256" key="1">
    <source>
        <dbReference type="SAM" id="Coils"/>
    </source>
</evidence>
<feature type="domain" description="SPT2 homolog N-terminal" evidence="3">
    <location>
        <begin position="66"/>
        <end position="125"/>
    </location>
</feature>
<feature type="compositionally biased region" description="Basic and acidic residues" evidence="2">
    <location>
        <begin position="312"/>
        <end position="331"/>
    </location>
</feature>
<feature type="region of interest" description="Disordered" evidence="2">
    <location>
        <begin position="208"/>
        <end position="231"/>
    </location>
</feature>
<dbReference type="Proteomes" id="UP000035642">
    <property type="component" value="Unassembled WGS sequence"/>
</dbReference>
<feature type="compositionally biased region" description="Polar residues" evidence="2">
    <location>
        <begin position="369"/>
        <end position="390"/>
    </location>
</feature>
<feature type="coiled-coil region" evidence="1">
    <location>
        <begin position="7"/>
        <end position="34"/>
    </location>
</feature>
<feature type="compositionally biased region" description="Pro residues" evidence="2">
    <location>
        <begin position="338"/>
        <end position="348"/>
    </location>
</feature>
<feature type="compositionally biased region" description="Basic and acidic residues" evidence="2">
    <location>
        <begin position="440"/>
        <end position="450"/>
    </location>
</feature>
<feature type="region of interest" description="Disordered" evidence="2">
    <location>
        <begin position="366"/>
        <end position="517"/>
    </location>
</feature>
<keyword evidence="4" id="KW-1185">Reference proteome</keyword>
<feature type="compositionally biased region" description="Basic and acidic residues" evidence="2">
    <location>
        <begin position="457"/>
        <end position="467"/>
    </location>
</feature>